<dbReference type="AlphaFoldDB" id="A0A5N5UM71"/>
<comment type="caution">
    <text evidence="3">The sequence shown here is derived from an EMBL/GenBank/DDBJ whole genome shotgun (WGS) entry which is preliminary data.</text>
</comment>
<organism evidence="3 4">
    <name type="scientific">Halosegnis rubeus</name>
    <dbReference type="NCBI Taxonomy" id="2212850"/>
    <lineage>
        <taxon>Archaea</taxon>
        <taxon>Methanobacteriati</taxon>
        <taxon>Methanobacteriota</taxon>
        <taxon>Stenosarchaea group</taxon>
        <taxon>Halobacteria</taxon>
        <taxon>Halobacteriales</taxon>
        <taxon>Natronomonadaceae</taxon>
        <taxon>Halosegnis</taxon>
    </lineage>
</organism>
<evidence type="ECO:0000313" key="5">
    <source>
        <dbReference type="Proteomes" id="UP000326302"/>
    </source>
</evidence>
<dbReference type="Proteomes" id="UP000326865">
    <property type="component" value="Unassembled WGS sequence"/>
</dbReference>
<reference evidence="4 5" key="1">
    <citation type="submission" date="2019-10" db="EMBL/GenBank/DDBJ databases">
        <title>Unraveling microbial dark matter from salterns through culturing: the case of the genus Halosegnis.</title>
        <authorList>
            <person name="Duran-Viseras A."/>
            <person name="Andrei A.-S."/>
            <person name="Vera-Gargallo B."/>
            <person name="Ghai R."/>
            <person name="Sanchez-Porro C."/>
            <person name="Ventosa A."/>
        </authorList>
    </citation>
    <scope>NUCLEOTIDE SEQUENCE [LARGE SCALE GENOMIC DNA]</scope>
    <source>
        <strain evidence="2 5">F17-44</strain>
        <strain evidence="1 6">F18-79</strain>
        <strain evidence="3 4">F19-13</strain>
    </source>
</reference>
<accession>A0A5N5U6V6</accession>
<evidence type="ECO:0000313" key="6">
    <source>
        <dbReference type="Proteomes" id="UP000326865"/>
    </source>
</evidence>
<dbReference type="EMBL" id="QMDY01000003">
    <property type="protein sequence ID" value="KAB7518722.1"/>
    <property type="molecule type" value="Genomic_DNA"/>
</dbReference>
<keyword evidence="6" id="KW-1185">Reference proteome</keyword>
<dbReference type="EMBL" id="QKKZ01000003">
    <property type="protein sequence ID" value="KAB7513965.1"/>
    <property type="molecule type" value="Genomic_DNA"/>
</dbReference>
<proteinExistence type="predicted"/>
<evidence type="ECO:0000313" key="2">
    <source>
        <dbReference type="EMBL" id="KAB7514366.1"/>
    </source>
</evidence>
<evidence type="ECO:0000313" key="3">
    <source>
        <dbReference type="EMBL" id="KAB7518722.1"/>
    </source>
</evidence>
<dbReference type="Proteomes" id="UP000326207">
    <property type="component" value="Unassembled WGS sequence"/>
</dbReference>
<gene>
    <name evidence="1" type="ORF">DM867_09265</name>
    <name evidence="2" type="ORF">DMP03_10915</name>
    <name evidence="3" type="ORF">DP108_06000</name>
</gene>
<name>A0A5N5UM71_9EURY</name>
<accession>A0A5N5U5X8</accession>
<evidence type="ECO:0000313" key="4">
    <source>
        <dbReference type="Proteomes" id="UP000326207"/>
    </source>
</evidence>
<sequence length="61" mass="6823">MTTDRTLDNEISSTEDFEAALRQVILAALRNDIDLRGTRDYHTDGATPDVEVMIVELRSNG</sequence>
<accession>A0A5N5UM71</accession>
<dbReference type="EMBL" id="QJOW01000004">
    <property type="protein sequence ID" value="KAB7514366.1"/>
    <property type="molecule type" value="Genomic_DNA"/>
</dbReference>
<protein>
    <submittedName>
        <fullName evidence="3">Uncharacterized protein</fullName>
    </submittedName>
</protein>
<dbReference type="Proteomes" id="UP000326302">
    <property type="component" value="Unassembled WGS sequence"/>
</dbReference>
<evidence type="ECO:0000313" key="1">
    <source>
        <dbReference type="EMBL" id="KAB7513965.1"/>
    </source>
</evidence>